<organism evidence="2">
    <name type="scientific">freshwater sediment metagenome</name>
    <dbReference type="NCBI Taxonomy" id="556182"/>
    <lineage>
        <taxon>unclassified sequences</taxon>
        <taxon>metagenomes</taxon>
        <taxon>ecological metagenomes</taxon>
    </lineage>
</organism>
<sequence>MSITSTDAGAVIGPNAITRMAEALGTLTGDARRRDIFASADLASYLASPPTRMIPETDVARLHRAVIEAMGETEAAIVSREAGRLTGDYLLANRIPAMAQRVLKLLPRALAARILVAAIARHAWTFAGAGDFTYDFSPRLSLRLKGSPICRELRTQEPACAYFAATFERVFGAILGPTLRVTETECEAAGASACVFDVRW</sequence>
<protein>
    <submittedName>
        <fullName evidence="2">Divinyl protochlorophyllide a 8-vinyl-reductase</fullName>
    </submittedName>
</protein>
<dbReference type="GO" id="GO:0030494">
    <property type="term" value="P:bacteriochlorophyll biosynthetic process"/>
    <property type="evidence" value="ECO:0007669"/>
    <property type="project" value="InterPro"/>
</dbReference>
<dbReference type="PANTHER" id="PTHR35090">
    <property type="entry name" value="DNA-DIRECTED RNA POLYMERASE SUBUNIT I"/>
    <property type="match status" value="1"/>
</dbReference>
<proteinExistence type="predicted"/>
<dbReference type="Gene3D" id="3.30.1380.20">
    <property type="entry name" value="Trafficking protein particle complex subunit 3"/>
    <property type="match status" value="1"/>
</dbReference>
<evidence type="ECO:0000313" key="2">
    <source>
        <dbReference type="EMBL" id="CAJ0848623.1"/>
    </source>
</evidence>
<dbReference type="NCBIfam" id="TIGR02019">
    <property type="entry name" value="BchJ"/>
    <property type="match status" value="1"/>
</dbReference>
<gene>
    <name evidence="2" type="primary">bchJ</name>
    <name evidence="2" type="ORF">AMST5_00005</name>
</gene>
<dbReference type="SUPFAM" id="SSF111126">
    <property type="entry name" value="Ligand-binding domain in the NO signalling and Golgi transport"/>
    <property type="match status" value="1"/>
</dbReference>
<reference evidence="2" key="1">
    <citation type="submission" date="2023-07" db="EMBL/GenBank/DDBJ databases">
        <authorList>
            <person name="Pelsma A.J. K."/>
        </authorList>
    </citation>
    <scope>NUCLEOTIDE SEQUENCE</scope>
</reference>
<dbReference type="InterPro" id="IPR004096">
    <property type="entry name" value="V4R"/>
</dbReference>
<name>A0AA48RCG5_9ZZZZ</name>
<dbReference type="PANTHER" id="PTHR35090:SF1">
    <property type="entry name" value="SLR0144 PROTEIN"/>
    <property type="match status" value="1"/>
</dbReference>
<dbReference type="InterPro" id="IPR024096">
    <property type="entry name" value="NO_sig/Golgi_transp_ligand-bd"/>
</dbReference>
<feature type="domain" description="4-vinyl reductase 4VR" evidence="1">
    <location>
        <begin position="139"/>
        <end position="200"/>
    </location>
</feature>
<accession>A0AA48RCG5</accession>
<dbReference type="InterPro" id="IPR010249">
    <property type="entry name" value="BchJ"/>
</dbReference>
<dbReference type="Pfam" id="PF02830">
    <property type="entry name" value="V4R"/>
    <property type="match status" value="1"/>
</dbReference>
<dbReference type="AlphaFoldDB" id="A0AA48RCG5"/>
<evidence type="ECO:0000259" key="1">
    <source>
        <dbReference type="SMART" id="SM00989"/>
    </source>
</evidence>
<dbReference type="SMART" id="SM00989">
    <property type="entry name" value="V4R"/>
    <property type="match status" value="1"/>
</dbReference>
<dbReference type="GO" id="GO:0015979">
    <property type="term" value="P:photosynthesis"/>
    <property type="evidence" value="ECO:0007669"/>
    <property type="project" value="InterPro"/>
</dbReference>
<dbReference type="EMBL" id="OY288114">
    <property type="protein sequence ID" value="CAJ0848623.1"/>
    <property type="molecule type" value="Genomic_DNA"/>
</dbReference>